<dbReference type="Proteomes" id="UP000824165">
    <property type="component" value="Unassembled WGS sequence"/>
</dbReference>
<accession>A0A9D1H1J5</accession>
<comment type="similarity">
    <text evidence="1 2">Belongs to the glycosyl hydrolase 35 family.</text>
</comment>
<proteinExistence type="inferred from homology"/>
<comment type="caution">
    <text evidence="4">The sequence shown here is derived from an EMBL/GenBank/DDBJ whole genome shotgun (WGS) entry which is preliminary data.</text>
</comment>
<dbReference type="InterPro" id="IPR031330">
    <property type="entry name" value="Gly_Hdrlase_35_cat"/>
</dbReference>
<dbReference type="AlphaFoldDB" id="A0A9D1H1J5"/>
<reference evidence="4" key="1">
    <citation type="submission" date="2020-10" db="EMBL/GenBank/DDBJ databases">
        <authorList>
            <person name="Gilroy R."/>
        </authorList>
    </citation>
    <scope>NUCLEOTIDE SEQUENCE</scope>
    <source>
        <strain evidence="4">CHK181-108</strain>
    </source>
</reference>
<dbReference type="PRINTS" id="PR00742">
    <property type="entry name" value="GLHYDRLASE35"/>
</dbReference>
<name>A0A9D1H1J5_9FIRM</name>
<organism evidence="4 5">
    <name type="scientific">Candidatus Ornithomonoglobus intestinigallinarum</name>
    <dbReference type="NCBI Taxonomy" id="2840894"/>
    <lineage>
        <taxon>Bacteria</taxon>
        <taxon>Bacillati</taxon>
        <taxon>Bacillota</taxon>
        <taxon>Clostridia</taxon>
        <taxon>Candidatus Ornithomonoglobus</taxon>
    </lineage>
</organism>
<feature type="domain" description="Glycoside hydrolase 35 catalytic" evidence="3">
    <location>
        <begin position="40"/>
        <end position="378"/>
    </location>
</feature>
<dbReference type="InterPro" id="IPR001944">
    <property type="entry name" value="Glycoside_Hdrlase_35"/>
</dbReference>
<dbReference type="InterPro" id="IPR017853">
    <property type="entry name" value="GH"/>
</dbReference>
<reference evidence="4" key="2">
    <citation type="journal article" date="2021" name="PeerJ">
        <title>Extensive microbial diversity within the chicken gut microbiome revealed by metagenomics and culture.</title>
        <authorList>
            <person name="Gilroy R."/>
            <person name="Ravi A."/>
            <person name="Getino M."/>
            <person name="Pursley I."/>
            <person name="Horton D.L."/>
            <person name="Alikhan N.F."/>
            <person name="Baker D."/>
            <person name="Gharbi K."/>
            <person name="Hall N."/>
            <person name="Watson M."/>
            <person name="Adriaenssens E.M."/>
            <person name="Foster-Nyarko E."/>
            <person name="Jarju S."/>
            <person name="Secka A."/>
            <person name="Antonio M."/>
            <person name="Oren A."/>
            <person name="Chaudhuri R.R."/>
            <person name="La Ragione R."/>
            <person name="Hildebrand F."/>
            <person name="Pallen M.J."/>
        </authorList>
    </citation>
    <scope>NUCLEOTIDE SEQUENCE</scope>
    <source>
        <strain evidence="4">CHK181-108</strain>
    </source>
</reference>
<dbReference type="GO" id="GO:0004553">
    <property type="term" value="F:hydrolase activity, hydrolyzing O-glycosyl compounds"/>
    <property type="evidence" value="ECO:0007669"/>
    <property type="project" value="InterPro"/>
</dbReference>
<gene>
    <name evidence="4" type="ORF">IAA60_01890</name>
</gene>
<evidence type="ECO:0000259" key="3">
    <source>
        <dbReference type="Pfam" id="PF01301"/>
    </source>
</evidence>
<evidence type="ECO:0000256" key="2">
    <source>
        <dbReference type="RuleBase" id="RU003679"/>
    </source>
</evidence>
<sequence length="682" mass="77433">MVYKFRPYESLGVMRGHLNLGGKSPSGERIDVTSLYFERGGKPWIGVMGEFHFSRCKSEHWYEELCKIKAGGVNIVSTYLFWNYHEEIENAFDFTGDRDIRRFVEECKKAGLDVFLRIGPWAHGECRNGGFPDWILKYNTRTNDAEYLSKVERWFSEIYRQIKGLLYKDGGNIIGVQLENELTDNPEHLAKLKEIAKGTGIDVPIYTVTGWNSVNGARIPVDEVVPVFGAYPEAPWEQHKNPLPPSPHYCFNKMRNDTAIGMDIIGDDSSEWRLPYERYPFATCELGGGIQITHHRRPIISGMDIYALSLVKLGSGNNLVGYYMYHGGTNKLGRLSTLNESRETGYPNDYPILSYDFQAPISEYGEIREQYRLLNLLHLFVRDFGSILAPMEAVPSERRVVPTNTHSLRYMMRTNGEGGFVFINHYLRGGRLDDVEGAEIDTGSVVFPPIDIRGGVSFFMPFNIKLGSRLLEYATAQPICFDRDAYFFAAIDSVEPVYKFKNCEKITAPSDRISVRECGKFKIITVPWNAARYIRRLGGYIYIGEDCDLYECDGKIRSVSGGISCRRWNGRDFDTVIVPGTASRAGVILRDAEQPGFAAKYIGELNIGGAREIKWSRITVTGGDGFVEIDFKGDAAQIYADGELVADCYYYGRPWRIPASMLYGRECYLGVSEMKDDFYREF</sequence>
<dbReference type="PANTHER" id="PTHR23421">
    <property type="entry name" value="BETA-GALACTOSIDASE RELATED"/>
    <property type="match status" value="1"/>
</dbReference>
<dbReference type="SUPFAM" id="SSF51445">
    <property type="entry name" value="(Trans)glycosidases"/>
    <property type="match status" value="1"/>
</dbReference>
<dbReference type="GO" id="GO:0005975">
    <property type="term" value="P:carbohydrate metabolic process"/>
    <property type="evidence" value="ECO:0007669"/>
    <property type="project" value="InterPro"/>
</dbReference>
<evidence type="ECO:0000256" key="1">
    <source>
        <dbReference type="ARBA" id="ARBA00009809"/>
    </source>
</evidence>
<evidence type="ECO:0000313" key="5">
    <source>
        <dbReference type="Proteomes" id="UP000824165"/>
    </source>
</evidence>
<dbReference type="EMBL" id="DVLU01000016">
    <property type="protein sequence ID" value="HIT84635.1"/>
    <property type="molecule type" value="Genomic_DNA"/>
</dbReference>
<dbReference type="Pfam" id="PF01301">
    <property type="entry name" value="Glyco_hydro_35"/>
    <property type="match status" value="1"/>
</dbReference>
<protein>
    <submittedName>
        <fullName evidence="4">Beta-galactosidase</fullName>
    </submittedName>
</protein>
<dbReference type="Gene3D" id="3.20.20.80">
    <property type="entry name" value="Glycosidases"/>
    <property type="match status" value="1"/>
</dbReference>
<evidence type="ECO:0000313" key="4">
    <source>
        <dbReference type="EMBL" id="HIT84635.1"/>
    </source>
</evidence>